<evidence type="ECO:0000313" key="2">
    <source>
        <dbReference type="EMBL" id="KAH0449477.1"/>
    </source>
</evidence>
<dbReference type="EMBL" id="JAGFBR010000018">
    <property type="protein sequence ID" value="KAH0449477.1"/>
    <property type="molecule type" value="Genomic_DNA"/>
</dbReference>
<comment type="caution">
    <text evidence="2">The sequence shown here is derived from an EMBL/GenBank/DDBJ whole genome shotgun (WGS) entry which is preliminary data.</text>
</comment>
<reference evidence="2 3" key="1">
    <citation type="journal article" date="2021" name="Hortic Res">
        <title>Chromosome-scale assembly of the Dendrobium chrysotoxum genome enhances the understanding of orchid evolution.</title>
        <authorList>
            <person name="Zhang Y."/>
            <person name="Zhang G.Q."/>
            <person name="Zhang D."/>
            <person name="Liu X.D."/>
            <person name="Xu X.Y."/>
            <person name="Sun W.H."/>
            <person name="Yu X."/>
            <person name="Zhu X."/>
            <person name="Wang Z.W."/>
            <person name="Zhao X."/>
            <person name="Zhong W.Y."/>
            <person name="Chen H."/>
            <person name="Yin W.L."/>
            <person name="Huang T."/>
            <person name="Niu S.C."/>
            <person name="Liu Z.J."/>
        </authorList>
    </citation>
    <scope>NUCLEOTIDE SEQUENCE [LARGE SCALE GENOMIC DNA]</scope>
    <source>
        <strain evidence="2">Lindl</strain>
    </source>
</reference>
<feature type="region of interest" description="Disordered" evidence="1">
    <location>
        <begin position="1"/>
        <end position="40"/>
    </location>
</feature>
<name>A0AAV7G1Q6_DENCH</name>
<dbReference type="Proteomes" id="UP000775213">
    <property type="component" value="Unassembled WGS sequence"/>
</dbReference>
<keyword evidence="3" id="KW-1185">Reference proteome</keyword>
<sequence>MSTFSTTHRYFQTAGEATTKPRRSSGSGGGTAVATAALQQQRPSCLGFSLGSRESGRRGCRTVEGGRRAAGRWKEVGGPQEQDGRKRVTGESRAECRNGLNRLEFDFGSHSQTRTRPASGPGQLDTTRLVSSKETLTPSDVIPIVIDDLFSIFGCNDDGQTTKHELDRDDKITKHELHGGGD</sequence>
<dbReference type="AlphaFoldDB" id="A0AAV7G1Q6"/>
<evidence type="ECO:0000256" key="1">
    <source>
        <dbReference type="SAM" id="MobiDB-lite"/>
    </source>
</evidence>
<accession>A0AAV7G1Q6</accession>
<feature type="region of interest" description="Disordered" evidence="1">
    <location>
        <begin position="71"/>
        <end position="93"/>
    </location>
</feature>
<gene>
    <name evidence="2" type="ORF">IEQ34_020169</name>
</gene>
<organism evidence="2 3">
    <name type="scientific">Dendrobium chrysotoxum</name>
    <name type="common">Orchid</name>
    <dbReference type="NCBI Taxonomy" id="161865"/>
    <lineage>
        <taxon>Eukaryota</taxon>
        <taxon>Viridiplantae</taxon>
        <taxon>Streptophyta</taxon>
        <taxon>Embryophyta</taxon>
        <taxon>Tracheophyta</taxon>
        <taxon>Spermatophyta</taxon>
        <taxon>Magnoliopsida</taxon>
        <taxon>Liliopsida</taxon>
        <taxon>Asparagales</taxon>
        <taxon>Orchidaceae</taxon>
        <taxon>Epidendroideae</taxon>
        <taxon>Malaxideae</taxon>
        <taxon>Dendrobiinae</taxon>
        <taxon>Dendrobium</taxon>
    </lineage>
</organism>
<evidence type="ECO:0000313" key="3">
    <source>
        <dbReference type="Proteomes" id="UP000775213"/>
    </source>
</evidence>
<feature type="region of interest" description="Disordered" evidence="1">
    <location>
        <begin position="46"/>
        <end position="65"/>
    </location>
</feature>
<feature type="compositionally biased region" description="Basic and acidic residues" evidence="1">
    <location>
        <begin position="82"/>
        <end position="93"/>
    </location>
</feature>
<feature type="compositionally biased region" description="Polar residues" evidence="1">
    <location>
        <begin position="1"/>
        <end position="10"/>
    </location>
</feature>
<protein>
    <submittedName>
        <fullName evidence="2">Uncharacterized protein</fullName>
    </submittedName>
</protein>
<proteinExistence type="predicted"/>